<keyword evidence="2 3" id="KW-0975">Bacterial flagellum</keyword>
<keyword evidence="7" id="KW-1185">Reference proteome</keyword>
<gene>
    <name evidence="6" type="ORF">CCS01_30745</name>
</gene>
<evidence type="ECO:0000313" key="6">
    <source>
        <dbReference type="EMBL" id="PPQ26203.1"/>
    </source>
</evidence>
<feature type="domain" description="Flagellin N-terminal" evidence="4">
    <location>
        <begin position="21"/>
        <end position="142"/>
    </location>
</feature>
<dbReference type="SUPFAM" id="SSF64518">
    <property type="entry name" value="Phase 1 flagellin"/>
    <property type="match status" value="1"/>
</dbReference>
<evidence type="ECO:0000259" key="4">
    <source>
        <dbReference type="Pfam" id="PF00669"/>
    </source>
</evidence>
<dbReference type="Proteomes" id="UP000239724">
    <property type="component" value="Unassembled WGS sequence"/>
</dbReference>
<dbReference type="PANTHER" id="PTHR42792:SF1">
    <property type="entry name" value="FLAGELLAR HOOK-ASSOCIATED PROTEIN 3"/>
    <property type="match status" value="1"/>
</dbReference>
<comment type="subcellular location">
    <subcellularLocation>
        <location evidence="3">Secreted</location>
    </subcellularLocation>
    <subcellularLocation>
        <location evidence="3">Bacterial flagellum</location>
    </subcellularLocation>
</comment>
<sequence length="357" mass="36925">MSGVGSVGSGYSFLNTLVANALDVHQQLNTLTEQASTGLVAQTYAELGSGASVALDLNPQLATLQTYQNNISQATGRMQVTQTAMTQLQQIAATFVAAMPNLNSTSSQEVDTIAAQARDALVQVANLLDTQDGGVYVFGGQDTANPPVPNPDSILTSTSPDFYGTINQTVSDYLNNVSGVTLSTTVTDAIANAPFSANMQSGTVGQQVVQTQDGSSVRIGLLANQNASAATTSTPTGSYMLDLMRSLAIVGSLSSTQTGDSNFMPLVQDTMTTLNGVVSAMATDVGVLGNRQSALTATQTQLSDTATALTGQVSAVQDADMTTTLSKLTAVQTQLQMSYRMIVSEGTLSLSTYLPVA</sequence>
<dbReference type="PANTHER" id="PTHR42792">
    <property type="entry name" value="FLAGELLIN"/>
    <property type="match status" value="1"/>
</dbReference>
<comment type="similarity">
    <text evidence="1 3">Belongs to the bacterial flagellin family.</text>
</comment>
<dbReference type="OrthoDB" id="7265253at2"/>
<dbReference type="InterPro" id="IPR001029">
    <property type="entry name" value="Flagellin_N"/>
</dbReference>
<dbReference type="InterPro" id="IPR001492">
    <property type="entry name" value="Flagellin"/>
</dbReference>
<dbReference type="RefSeq" id="WP_104522939.1">
    <property type="nucleotide sequence ID" value="NZ_NHRY01000272.1"/>
</dbReference>
<name>A0A2S6MV11_RHOGL</name>
<reference evidence="6 7" key="1">
    <citation type="journal article" date="2018" name="Arch. Microbiol.">
        <title>New insights into the metabolic potential of the phototrophic purple bacterium Rhodopila globiformis DSM 161(T) from its draft genome sequence and evidence for a vanadium-dependent nitrogenase.</title>
        <authorList>
            <person name="Imhoff J.F."/>
            <person name="Rahn T."/>
            <person name="Kunzel S."/>
            <person name="Neulinger S.C."/>
        </authorList>
    </citation>
    <scope>NUCLEOTIDE SEQUENCE [LARGE SCALE GENOMIC DNA]</scope>
    <source>
        <strain evidence="6 7">DSM 161</strain>
    </source>
</reference>
<protein>
    <recommendedName>
        <fullName evidence="3">Flagellin</fullName>
    </recommendedName>
</protein>
<dbReference type="GO" id="GO:0005198">
    <property type="term" value="F:structural molecule activity"/>
    <property type="evidence" value="ECO:0007669"/>
    <property type="project" value="UniProtKB-UniRule"/>
</dbReference>
<dbReference type="InterPro" id="IPR046358">
    <property type="entry name" value="Flagellin_C"/>
</dbReference>
<dbReference type="GO" id="GO:0005576">
    <property type="term" value="C:extracellular region"/>
    <property type="evidence" value="ECO:0007669"/>
    <property type="project" value="UniProtKB-SubCell"/>
</dbReference>
<accession>A0A2S6MV11</accession>
<dbReference type="GO" id="GO:0009288">
    <property type="term" value="C:bacterial-type flagellum"/>
    <property type="evidence" value="ECO:0007669"/>
    <property type="project" value="UniProtKB-SubCell"/>
</dbReference>
<comment type="caution">
    <text evidence="6">The sequence shown here is derived from an EMBL/GenBank/DDBJ whole genome shotgun (WGS) entry which is preliminary data.</text>
</comment>
<comment type="function">
    <text evidence="3">Flagellin is the subunit protein which polymerizes to form the filaments of bacterial flagella.</text>
</comment>
<evidence type="ECO:0000256" key="2">
    <source>
        <dbReference type="ARBA" id="ARBA00023143"/>
    </source>
</evidence>
<evidence type="ECO:0000256" key="3">
    <source>
        <dbReference type="RuleBase" id="RU362073"/>
    </source>
</evidence>
<dbReference type="Gene3D" id="1.20.1330.10">
    <property type="entry name" value="f41 fragment of flagellin, N-terminal domain"/>
    <property type="match status" value="1"/>
</dbReference>
<organism evidence="6 7">
    <name type="scientific">Rhodopila globiformis</name>
    <name type="common">Rhodopseudomonas globiformis</name>
    <dbReference type="NCBI Taxonomy" id="1071"/>
    <lineage>
        <taxon>Bacteria</taxon>
        <taxon>Pseudomonadati</taxon>
        <taxon>Pseudomonadota</taxon>
        <taxon>Alphaproteobacteria</taxon>
        <taxon>Acetobacterales</taxon>
        <taxon>Acetobacteraceae</taxon>
        <taxon>Rhodopila</taxon>
    </lineage>
</organism>
<dbReference type="AlphaFoldDB" id="A0A2S6MV11"/>
<dbReference type="EMBL" id="NHRY01000272">
    <property type="protein sequence ID" value="PPQ26203.1"/>
    <property type="molecule type" value="Genomic_DNA"/>
</dbReference>
<evidence type="ECO:0000256" key="1">
    <source>
        <dbReference type="ARBA" id="ARBA00005709"/>
    </source>
</evidence>
<dbReference type="Pfam" id="PF00669">
    <property type="entry name" value="Flagellin_N"/>
    <property type="match status" value="1"/>
</dbReference>
<proteinExistence type="inferred from homology"/>
<evidence type="ECO:0000259" key="5">
    <source>
        <dbReference type="Pfam" id="PF00700"/>
    </source>
</evidence>
<dbReference type="Pfam" id="PF00700">
    <property type="entry name" value="Flagellin_C"/>
    <property type="match status" value="1"/>
</dbReference>
<feature type="domain" description="Flagellin C-terminal" evidence="5">
    <location>
        <begin position="278"/>
        <end position="343"/>
    </location>
</feature>
<evidence type="ECO:0000313" key="7">
    <source>
        <dbReference type="Proteomes" id="UP000239724"/>
    </source>
</evidence>
<keyword evidence="3" id="KW-0964">Secreted</keyword>